<feature type="non-terminal residue" evidence="1">
    <location>
        <position position="1"/>
    </location>
</feature>
<comment type="caution">
    <text evidence="1">The sequence shown here is derived from an EMBL/GenBank/DDBJ whole genome shotgun (WGS) entry which is preliminary data.</text>
</comment>
<accession>A0AAD4XRD9</accession>
<dbReference type="AlphaFoldDB" id="A0AAD4XRD9"/>
<name>A0AAD4XRD9_9MAGN</name>
<gene>
    <name evidence="1" type="ORF">MKW98_010448</name>
</gene>
<dbReference type="EMBL" id="JAJJMB010003672">
    <property type="protein sequence ID" value="KAI3946324.1"/>
    <property type="molecule type" value="Genomic_DNA"/>
</dbReference>
<evidence type="ECO:0000313" key="1">
    <source>
        <dbReference type="EMBL" id="KAI3946324.1"/>
    </source>
</evidence>
<evidence type="ECO:0000313" key="2">
    <source>
        <dbReference type="Proteomes" id="UP001202328"/>
    </source>
</evidence>
<reference evidence="1" key="1">
    <citation type="submission" date="2022-04" db="EMBL/GenBank/DDBJ databases">
        <title>A functionally conserved STORR gene fusion in Papaver species that diverged 16.8 million years ago.</title>
        <authorList>
            <person name="Catania T."/>
        </authorList>
    </citation>
    <scope>NUCLEOTIDE SEQUENCE</scope>
    <source>
        <strain evidence="1">S-188037</strain>
    </source>
</reference>
<protein>
    <submittedName>
        <fullName evidence="1">Uncharacterized protein</fullName>
    </submittedName>
</protein>
<sequence>SPARSGTKGVLELGYVDHNHGSPRTIYCKIMTSTIILGSQSTICGFGYQLGAKTFPAGYIETKKKAQEYSRILCILYSYLDSRRNRKEMELFRSRRE</sequence>
<proteinExistence type="predicted"/>
<dbReference type="Proteomes" id="UP001202328">
    <property type="component" value="Unassembled WGS sequence"/>
</dbReference>
<organism evidence="1 2">
    <name type="scientific">Papaver atlanticum</name>
    <dbReference type="NCBI Taxonomy" id="357466"/>
    <lineage>
        <taxon>Eukaryota</taxon>
        <taxon>Viridiplantae</taxon>
        <taxon>Streptophyta</taxon>
        <taxon>Embryophyta</taxon>
        <taxon>Tracheophyta</taxon>
        <taxon>Spermatophyta</taxon>
        <taxon>Magnoliopsida</taxon>
        <taxon>Ranunculales</taxon>
        <taxon>Papaveraceae</taxon>
        <taxon>Papaveroideae</taxon>
        <taxon>Papaver</taxon>
    </lineage>
</organism>
<keyword evidence="2" id="KW-1185">Reference proteome</keyword>